<keyword evidence="8" id="KW-1185">Reference proteome</keyword>
<dbReference type="GO" id="GO:0003677">
    <property type="term" value="F:DNA binding"/>
    <property type="evidence" value="ECO:0007669"/>
    <property type="project" value="UniProtKB-KW"/>
</dbReference>
<accession>A0A9W9TJX5</accession>
<evidence type="ECO:0000256" key="1">
    <source>
        <dbReference type="ARBA" id="ARBA00022723"/>
    </source>
</evidence>
<keyword evidence="5" id="KW-0804">Transcription</keyword>
<dbReference type="PANTHER" id="PTHR36206">
    <property type="entry name" value="ASPERCRYPTIN BIOSYNTHESIS CLUSTER-SPECIFIC TRANSCRIPTION REGULATOR ATNN-RELATED"/>
    <property type="match status" value="1"/>
</dbReference>
<keyword evidence="4" id="KW-0238">DNA-binding</keyword>
<evidence type="ECO:0000256" key="5">
    <source>
        <dbReference type="ARBA" id="ARBA00023163"/>
    </source>
</evidence>
<keyword evidence="1" id="KW-0479">Metal-binding</keyword>
<reference evidence="7" key="1">
    <citation type="submission" date="2022-11" db="EMBL/GenBank/DDBJ databases">
        <authorList>
            <person name="Petersen C."/>
        </authorList>
    </citation>
    <scope>NUCLEOTIDE SEQUENCE</scope>
    <source>
        <strain evidence="7">IBT 19713</strain>
    </source>
</reference>
<dbReference type="InterPro" id="IPR021858">
    <property type="entry name" value="Fun_TF"/>
</dbReference>
<evidence type="ECO:0000256" key="2">
    <source>
        <dbReference type="ARBA" id="ARBA00022833"/>
    </source>
</evidence>
<evidence type="ECO:0000256" key="4">
    <source>
        <dbReference type="ARBA" id="ARBA00023125"/>
    </source>
</evidence>
<dbReference type="PANTHER" id="PTHR36206:SF14">
    <property type="entry name" value="ZN(2)-C6 FUNGAL-TYPE DOMAIN-CONTAINING PROTEIN-RELATED"/>
    <property type="match status" value="1"/>
</dbReference>
<dbReference type="GO" id="GO:0046872">
    <property type="term" value="F:metal ion binding"/>
    <property type="evidence" value="ECO:0007669"/>
    <property type="project" value="UniProtKB-KW"/>
</dbReference>
<dbReference type="Proteomes" id="UP001150941">
    <property type="component" value="Unassembled WGS sequence"/>
</dbReference>
<evidence type="ECO:0000313" key="8">
    <source>
        <dbReference type="Proteomes" id="UP001150941"/>
    </source>
</evidence>
<reference evidence="7" key="2">
    <citation type="journal article" date="2023" name="IMA Fungus">
        <title>Comparative genomic study of the Penicillium genus elucidates a diverse pangenome and 15 lateral gene transfer events.</title>
        <authorList>
            <person name="Petersen C."/>
            <person name="Sorensen T."/>
            <person name="Nielsen M.R."/>
            <person name="Sondergaard T.E."/>
            <person name="Sorensen J.L."/>
            <person name="Fitzpatrick D.A."/>
            <person name="Frisvad J.C."/>
            <person name="Nielsen K.L."/>
        </authorList>
    </citation>
    <scope>NUCLEOTIDE SEQUENCE</scope>
    <source>
        <strain evidence="7">IBT 19713</strain>
    </source>
</reference>
<dbReference type="AlphaFoldDB" id="A0A9W9TJX5"/>
<protein>
    <submittedName>
        <fullName evidence="7">C6 zinc finger domain protein</fullName>
    </submittedName>
</protein>
<organism evidence="7 8">
    <name type="scientific">Penicillium chermesinum</name>
    <dbReference type="NCBI Taxonomy" id="63820"/>
    <lineage>
        <taxon>Eukaryota</taxon>
        <taxon>Fungi</taxon>
        <taxon>Dikarya</taxon>
        <taxon>Ascomycota</taxon>
        <taxon>Pezizomycotina</taxon>
        <taxon>Eurotiomycetes</taxon>
        <taxon>Eurotiomycetidae</taxon>
        <taxon>Eurotiales</taxon>
        <taxon>Aspergillaceae</taxon>
        <taxon>Penicillium</taxon>
    </lineage>
</organism>
<proteinExistence type="predicted"/>
<dbReference type="InterPro" id="IPR052360">
    <property type="entry name" value="Transcr_Regulatory_Proteins"/>
</dbReference>
<dbReference type="OrthoDB" id="3145928at2759"/>
<evidence type="ECO:0000313" key="7">
    <source>
        <dbReference type="EMBL" id="KAJ5223955.1"/>
    </source>
</evidence>
<sequence length="559" mass="61986">MSSLKSKLGCKTCKYALMSIPTWTFHPTNGCTGRKCEYEHSPQHTLARPSGPAYPLVSSPGTVWRERRAFAYYFENVALCIGGGLDVEFWRTIVPQVCGSEPAVWDAIISVSALFENPDPYPKLGVFRQGGFHGLDQPHQDALNWYSRSVSAVRQRIERGGVDVFVGLVTCTLFLCIETLQAGVEEAKQLYKQGCDLIASLRTQVARGILPPEKVSLLENTVIPLFVRLGTMGVAMSTPPMEAFLHHSDYAEAQYFTSLKTARDAMILISLEAQVLEQQHGQFVLNAPDSPLPREFFDRESSLSARLKRWNTAFTELMEALNMRGLSQQEIAVASIVMAYHETVLIILAVCNTPSHTSIDAYLPHFQNIVDNCTVGLQASLKPDGSQAPFTFEIGIAFPLWFTGLRCRDPTIRRSALALAQHGPQVQGFYRSTEMAAFGELIMMMEENYGRTINAARGQRMPEISEGANDKDQFKQPKVLLDTNRSLTKAKVAFSPSPFPVTTSMTAELPSTALIPEQARVQPIGMFRAQDGFPPGTPEQDIVKWAHRPEQPFFAICAA</sequence>
<gene>
    <name evidence="7" type="ORF">N7468_008497</name>
</gene>
<dbReference type="GeneID" id="83205096"/>
<evidence type="ECO:0000256" key="3">
    <source>
        <dbReference type="ARBA" id="ARBA00023015"/>
    </source>
</evidence>
<keyword evidence="6" id="KW-0539">Nucleus</keyword>
<keyword evidence="3" id="KW-0805">Transcription regulation</keyword>
<dbReference type="RefSeq" id="XP_058328138.1">
    <property type="nucleotide sequence ID" value="XM_058477793.1"/>
</dbReference>
<dbReference type="EMBL" id="JAPQKS010000006">
    <property type="protein sequence ID" value="KAJ5223955.1"/>
    <property type="molecule type" value="Genomic_DNA"/>
</dbReference>
<dbReference type="Pfam" id="PF11951">
    <property type="entry name" value="Fungal_trans_2"/>
    <property type="match status" value="1"/>
</dbReference>
<evidence type="ECO:0000256" key="6">
    <source>
        <dbReference type="ARBA" id="ARBA00023242"/>
    </source>
</evidence>
<comment type="caution">
    <text evidence="7">The sequence shown here is derived from an EMBL/GenBank/DDBJ whole genome shotgun (WGS) entry which is preliminary data.</text>
</comment>
<keyword evidence="2" id="KW-0862">Zinc</keyword>
<name>A0A9W9TJX5_9EURO</name>